<dbReference type="AlphaFoldDB" id="A0A2J0KV27"/>
<feature type="transmembrane region" description="Helical" evidence="1">
    <location>
        <begin position="170"/>
        <end position="188"/>
    </location>
</feature>
<keyword evidence="1" id="KW-0472">Membrane</keyword>
<accession>A0A2J0KV27</accession>
<dbReference type="EMBL" id="PEWV01000013">
    <property type="protein sequence ID" value="PIU42255.1"/>
    <property type="molecule type" value="Genomic_DNA"/>
</dbReference>
<keyword evidence="1" id="KW-1133">Transmembrane helix</keyword>
<feature type="transmembrane region" description="Helical" evidence="1">
    <location>
        <begin position="50"/>
        <end position="70"/>
    </location>
</feature>
<feature type="transmembrane region" description="Helical" evidence="1">
    <location>
        <begin position="82"/>
        <end position="99"/>
    </location>
</feature>
<name>A0A2J0KV27_9BACT</name>
<keyword evidence="1" id="KW-0812">Transmembrane</keyword>
<evidence type="ECO:0000313" key="3">
    <source>
        <dbReference type="Proteomes" id="UP000230052"/>
    </source>
</evidence>
<sequence>MKGVGMRPSVRKTIIIDWIVLITYYMLIISTLYVFPKLWDFCISVFGTPFHLVADLAVFVIFFIFFVAVVYDDIFHKSVKDLIRYAWLIILGWAMLITLKRMPFLMEEVCIPEYALVCYISFRVVYHYVKTRALYPILFLIVVGFACLEEGLQFFIPTRFFNPMDIVKDVWGGILIVLVINLVIQPEFKSGVIEKTIRRIVKRTKFSTEDILVNIRDFWFDLGTKINDFLFS</sequence>
<feature type="transmembrane region" description="Helical" evidence="1">
    <location>
        <begin position="15"/>
        <end position="35"/>
    </location>
</feature>
<reference evidence="2 3" key="1">
    <citation type="submission" date="2017-09" db="EMBL/GenBank/DDBJ databases">
        <title>Depth-based differentiation of microbial function through sediment-hosted aquifers and enrichment of novel symbionts in the deep terrestrial subsurface.</title>
        <authorList>
            <person name="Probst A.J."/>
            <person name="Ladd B."/>
            <person name="Jarett J.K."/>
            <person name="Geller-Mcgrath D.E."/>
            <person name="Sieber C.M."/>
            <person name="Emerson J.B."/>
            <person name="Anantharaman K."/>
            <person name="Thomas B.C."/>
            <person name="Malmstrom R."/>
            <person name="Stieglmeier M."/>
            <person name="Klingl A."/>
            <person name="Woyke T."/>
            <person name="Ryan C.M."/>
            <person name="Banfield J.F."/>
        </authorList>
    </citation>
    <scope>NUCLEOTIDE SEQUENCE [LARGE SCALE GENOMIC DNA]</scope>
    <source>
        <strain evidence="2">CG07_land_8_20_14_0_80_42_15</strain>
    </source>
</reference>
<comment type="caution">
    <text evidence="2">The sequence shown here is derived from an EMBL/GenBank/DDBJ whole genome shotgun (WGS) entry which is preliminary data.</text>
</comment>
<evidence type="ECO:0000313" key="2">
    <source>
        <dbReference type="EMBL" id="PIU42255.1"/>
    </source>
</evidence>
<dbReference type="Proteomes" id="UP000230052">
    <property type="component" value="Unassembled WGS sequence"/>
</dbReference>
<protein>
    <recommendedName>
        <fullName evidence="4">VanZ-like domain-containing protein</fullName>
    </recommendedName>
</protein>
<feature type="transmembrane region" description="Helical" evidence="1">
    <location>
        <begin position="111"/>
        <end position="129"/>
    </location>
</feature>
<proteinExistence type="predicted"/>
<evidence type="ECO:0000256" key="1">
    <source>
        <dbReference type="SAM" id="Phobius"/>
    </source>
</evidence>
<organism evidence="2 3">
    <name type="scientific">Candidatus Aquitaenariimonas noxiae</name>
    <dbReference type="NCBI Taxonomy" id="1974741"/>
    <lineage>
        <taxon>Bacteria</taxon>
        <taxon>Pseudomonadati</taxon>
        <taxon>Candidatus Omnitrophota</taxon>
        <taxon>Candidatus Aquitaenariimonas</taxon>
    </lineage>
</organism>
<gene>
    <name evidence="2" type="ORF">COS99_01230</name>
</gene>
<feature type="transmembrane region" description="Helical" evidence="1">
    <location>
        <begin position="136"/>
        <end position="158"/>
    </location>
</feature>
<evidence type="ECO:0008006" key="4">
    <source>
        <dbReference type="Google" id="ProtNLM"/>
    </source>
</evidence>
<dbReference type="NCBIfam" id="NF037970">
    <property type="entry name" value="vanZ_1"/>
    <property type="match status" value="1"/>
</dbReference>